<proteinExistence type="predicted"/>
<accession>A0ABR0MHY2</accession>
<organism evidence="2 3">
    <name type="scientific">Gossypium arboreum</name>
    <name type="common">Tree cotton</name>
    <name type="synonym">Gossypium nanking</name>
    <dbReference type="NCBI Taxonomy" id="29729"/>
    <lineage>
        <taxon>Eukaryota</taxon>
        <taxon>Viridiplantae</taxon>
        <taxon>Streptophyta</taxon>
        <taxon>Embryophyta</taxon>
        <taxon>Tracheophyta</taxon>
        <taxon>Spermatophyta</taxon>
        <taxon>Magnoliopsida</taxon>
        <taxon>eudicotyledons</taxon>
        <taxon>Gunneridae</taxon>
        <taxon>Pentapetalae</taxon>
        <taxon>rosids</taxon>
        <taxon>malvids</taxon>
        <taxon>Malvales</taxon>
        <taxon>Malvaceae</taxon>
        <taxon>Malvoideae</taxon>
        <taxon>Gossypium</taxon>
    </lineage>
</organism>
<evidence type="ECO:0000313" key="2">
    <source>
        <dbReference type="EMBL" id="KAK5772854.1"/>
    </source>
</evidence>
<gene>
    <name evidence="2" type="ORF">PVK06_049153</name>
</gene>
<feature type="signal peptide" evidence="1">
    <location>
        <begin position="1"/>
        <end position="21"/>
    </location>
</feature>
<keyword evidence="1" id="KW-0732">Signal</keyword>
<name>A0ABR0MHY2_GOSAR</name>
<evidence type="ECO:0000313" key="3">
    <source>
        <dbReference type="Proteomes" id="UP001358586"/>
    </source>
</evidence>
<dbReference type="EMBL" id="JARKNE010000013">
    <property type="protein sequence ID" value="KAK5772854.1"/>
    <property type="molecule type" value="Genomic_DNA"/>
</dbReference>
<reference evidence="2 3" key="1">
    <citation type="submission" date="2023-03" db="EMBL/GenBank/DDBJ databases">
        <title>WGS of Gossypium arboreum.</title>
        <authorList>
            <person name="Yu D."/>
        </authorList>
    </citation>
    <scope>NUCLEOTIDE SEQUENCE [LARGE SCALE GENOMIC DNA]</scope>
    <source>
        <tissue evidence="2">Leaf</tissue>
    </source>
</reference>
<protein>
    <recommendedName>
        <fullName evidence="4">Secreted protein</fullName>
    </recommendedName>
</protein>
<feature type="chain" id="PRO_5047363263" description="Secreted protein" evidence="1">
    <location>
        <begin position="22"/>
        <end position="78"/>
    </location>
</feature>
<keyword evidence="3" id="KW-1185">Reference proteome</keyword>
<evidence type="ECO:0000256" key="1">
    <source>
        <dbReference type="SAM" id="SignalP"/>
    </source>
</evidence>
<dbReference type="Proteomes" id="UP001358586">
    <property type="component" value="Chromosome 13"/>
</dbReference>
<sequence>MVVGWLPVFALVSFAVFVVEFAEHVSTELAVLSALGTGVLSELHTYWTRVCVAYGACGTSCEFIACIRSETATFPRSS</sequence>
<comment type="caution">
    <text evidence="2">The sequence shown here is derived from an EMBL/GenBank/DDBJ whole genome shotgun (WGS) entry which is preliminary data.</text>
</comment>
<evidence type="ECO:0008006" key="4">
    <source>
        <dbReference type="Google" id="ProtNLM"/>
    </source>
</evidence>